<evidence type="ECO:0000259" key="3">
    <source>
        <dbReference type="PROSITE" id="PS50011"/>
    </source>
</evidence>
<feature type="region of interest" description="Disordered" evidence="1">
    <location>
        <begin position="39"/>
        <end position="59"/>
    </location>
</feature>
<proteinExistence type="predicted"/>
<dbReference type="GO" id="GO:0004672">
    <property type="term" value="F:protein kinase activity"/>
    <property type="evidence" value="ECO:0007669"/>
    <property type="project" value="InterPro"/>
</dbReference>
<reference evidence="4" key="2">
    <citation type="submission" date="2023-04" db="EMBL/GenBank/DDBJ databases">
        <authorList>
            <person name="Bruccoleri R.E."/>
            <person name="Oakeley E.J."/>
            <person name="Faust A.-M."/>
            <person name="Dessus-Babus S."/>
            <person name="Altorfer M."/>
            <person name="Burckhardt D."/>
            <person name="Oertli M."/>
            <person name="Naumann U."/>
            <person name="Petersen F."/>
            <person name="Wong J."/>
        </authorList>
    </citation>
    <scope>NUCLEOTIDE SEQUENCE</scope>
    <source>
        <strain evidence="4">GSM-AAB239-AS_SAM_17_03QT</strain>
        <tissue evidence="4">Leaf</tissue>
    </source>
</reference>
<dbReference type="Gene3D" id="1.10.510.10">
    <property type="entry name" value="Transferase(Phosphotransferase) domain 1"/>
    <property type="match status" value="1"/>
</dbReference>
<dbReference type="PROSITE" id="PS50011">
    <property type="entry name" value="PROTEIN_KINASE_DOM"/>
    <property type="match status" value="1"/>
</dbReference>
<accession>A0AAX6EKK7</accession>
<dbReference type="InterPro" id="IPR011009">
    <property type="entry name" value="Kinase-like_dom_sf"/>
</dbReference>
<evidence type="ECO:0000313" key="5">
    <source>
        <dbReference type="Proteomes" id="UP001140949"/>
    </source>
</evidence>
<reference evidence="4" key="1">
    <citation type="journal article" date="2023" name="GigaByte">
        <title>Genome assembly of the bearded iris, Iris pallida Lam.</title>
        <authorList>
            <person name="Bruccoleri R.E."/>
            <person name="Oakeley E.J."/>
            <person name="Faust A.M.E."/>
            <person name="Altorfer M."/>
            <person name="Dessus-Babus S."/>
            <person name="Burckhardt D."/>
            <person name="Oertli M."/>
            <person name="Naumann U."/>
            <person name="Petersen F."/>
            <person name="Wong J."/>
        </authorList>
    </citation>
    <scope>NUCLEOTIDE SEQUENCE</scope>
    <source>
        <strain evidence="4">GSM-AAB239-AS_SAM_17_03QT</strain>
    </source>
</reference>
<feature type="domain" description="Protein kinase" evidence="3">
    <location>
        <begin position="74"/>
        <end position="346"/>
    </location>
</feature>
<keyword evidence="2" id="KW-0472">Membrane</keyword>
<keyword evidence="5" id="KW-1185">Reference proteome</keyword>
<keyword evidence="2" id="KW-1133">Transmembrane helix</keyword>
<keyword evidence="4" id="KW-0808">Transferase</keyword>
<sequence length="346" mass="38910">MGTKLLLLSLLLPILLLFLFLFLLFRYFIRIRIHTRRPSNLESGPDSAPQPDPHREDLLTFPGGDHLTVQDILDAPGEVVGKSGYGTSYRAGFGKTGSVMLLRFVRPACVAWAEGEVREAVRALGSVRHQNLVPMAAMYVGPRGEKLFVHPYYGAGNLMHFLKDGKAESHRWEIIYKLTMGIARGLDHLHNGLQKPVVHGNLKSRNVLIDADYQPRLSDFGLHLLLNPTAAQEMLESNAAQGYKAPELIKMKDASRESDIYCLGVIFFEILTRKEPTNLHLPASLRNLFLENKISEPADDNDRRRSSTIEEGLLKFFQLAMACCSPNPVLRPNIRHVIRKIEEIGQ</sequence>
<gene>
    <name evidence="4" type="ORF">M6B38_184000</name>
</gene>
<evidence type="ECO:0000256" key="1">
    <source>
        <dbReference type="SAM" id="MobiDB-lite"/>
    </source>
</evidence>
<dbReference type="Pfam" id="PF00069">
    <property type="entry name" value="Pkinase"/>
    <property type="match status" value="1"/>
</dbReference>
<dbReference type="PANTHER" id="PTHR48008:SF13">
    <property type="entry name" value="PROTEIN KINASE SUPERFAMILY PROTEIN"/>
    <property type="match status" value="1"/>
</dbReference>
<organism evidence="4 5">
    <name type="scientific">Iris pallida</name>
    <name type="common">Sweet iris</name>
    <dbReference type="NCBI Taxonomy" id="29817"/>
    <lineage>
        <taxon>Eukaryota</taxon>
        <taxon>Viridiplantae</taxon>
        <taxon>Streptophyta</taxon>
        <taxon>Embryophyta</taxon>
        <taxon>Tracheophyta</taxon>
        <taxon>Spermatophyta</taxon>
        <taxon>Magnoliopsida</taxon>
        <taxon>Liliopsida</taxon>
        <taxon>Asparagales</taxon>
        <taxon>Iridaceae</taxon>
        <taxon>Iridoideae</taxon>
        <taxon>Irideae</taxon>
        <taxon>Iris</taxon>
    </lineage>
</organism>
<name>A0AAX6EKK7_IRIPA</name>
<dbReference type="InterPro" id="IPR052451">
    <property type="entry name" value="Ser/Thr_kinase-like"/>
</dbReference>
<dbReference type="GO" id="GO:0005524">
    <property type="term" value="F:ATP binding"/>
    <property type="evidence" value="ECO:0007669"/>
    <property type="project" value="InterPro"/>
</dbReference>
<feature type="transmembrane region" description="Helical" evidence="2">
    <location>
        <begin position="6"/>
        <end position="29"/>
    </location>
</feature>
<protein>
    <submittedName>
        <fullName evidence="4">Kinase-like protein TMKL1</fullName>
    </submittedName>
</protein>
<dbReference type="PANTHER" id="PTHR48008">
    <property type="entry name" value="LEUCINE-RICH REPEAT RECEPTOR-LIKE PROTEIN KINASE IMK3-RELATED"/>
    <property type="match status" value="1"/>
</dbReference>
<dbReference type="InterPro" id="IPR000719">
    <property type="entry name" value="Prot_kinase_dom"/>
</dbReference>
<evidence type="ECO:0000256" key="2">
    <source>
        <dbReference type="SAM" id="Phobius"/>
    </source>
</evidence>
<keyword evidence="4" id="KW-0418">Kinase</keyword>
<dbReference type="EMBL" id="JANAVB010035820">
    <property type="protein sequence ID" value="KAJ6804590.1"/>
    <property type="molecule type" value="Genomic_DNA"/>
</dbReference>
<comment type="caution">
    <text evidence="4">The sequence shown here is derived from an EMBL/GenBank/DDBJ whole genome shotgun (WGS) entry which is preliminary data.</text>
</comment>
<dbReference type="SUPFAM" id="SSF56112">
    <property type="entry name" value="Protein kinase-like (PK-like)"/>
    <property type="match status" value="1"/>
</dbReference>
<dbReference type="AlphaFoldDB" id="A0AAX6EKK7"/>
<evidence type="ECO:0000313" key="4">
    <source>
        <dbReference type="EMBL" id="KAJ6804590.1"/>
    </source>
</evidence>
<dbReference type="Proteomes" id="UP001140949">
    <property type="component" value="Unassembled WGS sequence"/>
</dbReference>
<keyword evidence="2" id="KW-0812">Transmembrane</keyword>